<keyword evidence="6 7" id="KW-0269">Exonuclease</keyword>
<dbReference type="InterPro" id="IPR050535">
    <property type="entry name" value="DNA_Repair-Maintenance_Comp"/>
</dbReference>
<accession>A0ABP8ZEZ6</accession>
<dbReference type="InterPro" id="IPR041796">
    <property type="entry name" value="Mre11_N"/>
</dbReference>
<keyword evidence="7" id="KW-0235">DNA replication</keyword>
<dbReference type="SUPFAM" id="SSF56300">
    <property type="entry name" value="Metallo-dependent phosphatases"/>
    <property type="match status" value="1"/>
</dbReference>
<evidence type="ECO:0000256" key="5">
    <source>
        <dbReference type="ARBA" id="ARBA00022801"/>
    </source>
</evidence>
<feature type="domain" description="Nuclease SbcCD subunit D C-terminal" evidence="9">
    <location>
        <begin position="267"/>
        <end position="321"/>
    </location>
</feature>
<evidence type="ECO:0000313" key="11">
    <source>
        <dbReference type="Proteomes" id="UP001499882"/>
    </source>
</evidence>
<dbReference type="EMBL" id="BAABKN010000030">
    <property type="protein sequence ID" value="GAA4754743.1"/>
    <property type="molecule type" value="Genomic_DNA"/>
</dbReference>
<keyword evidence="7" id="KW-0255">Endonuclease</keyword>
<keyword evidence="7" id="KW-0233">DNA recombination</keyword>
<dbReference type="InterPro" id="IPR029052">
    <property type="entry name" value="Metallo-depent_PP-like"/>
</dbReference>
<evidence type="ECO:0000259" key="9">
    <source>
        <dbReference type="Pfam" id="PF12320"/>
    </source>
</evidence>
<keyword evidence="11" id="KW-1185">Reference proteome</keyword>
<reference evidence="11" key="1">
    <citation type="journal article" date="2019" name="Int. J. Syst. Evol. Microbiol.">
        <title>The Global Catalogue of Microorganisms (GCM) 10K type strain sequencing project: providing services to taxonomists for standard genome sequencing and annotation.</title>
        <authorList>
            <consortium name="The Broad Institute Genomics Platform"/>
            <consortium name="The Broad Institute Genome Sequencing Center for Infectious Disease"/>
            <person name="Wu L."/>
            <person name="Ma J."/>
        </authorList>
    </citation>
    <scope>NUCLEOTIDE SEQUENCE [LARGE SCALE GENOMIC DNA]</scope>
    <source>
        <strain evidence="11">JCM 18532</strain>
    </source>
</reference>
<protein>
    <recommendedName>
        <fullName evidence="3 7">Nuclease SbcCD subunit D</fullName>
    </recommendedName>
</protein>
<sequence>MRILHTSDWHLGRSFHREGMLTHQAAYVDHLLDVVEREQVDLVVVAGDIYDRALPQVDAVRLADETLARLAASRAQVVLTSGNHDSAQRLGFSSRLIDAAGVFIRTDAGTVGTPVLLGDEHGDVAVYGIPYLDPDAVREPWGLPARSHEAALDEAMRRVRADLGGRGKSTRSIVLAHAFVAGAQPSESERDISVGGVSLVPTSTFTGVDYTALGHLHGRHTLTDAVRYSGSPLAYSFSEADQRKGSWLVEMGANGLSTAEFVEAPVPRPLARLRGTLADLLEDRSLKAHQGAWVQATLTDVVRPLQAMEQLRARFPHTLVIAFEPVGASAPSVPLARPQGRSDHDIALDFVAELRGAAATDDESALLQAACDACCEDPEADVLVSAAGTEGLW</sequence>
<dbReference type="Proteomes" id="UP001499882">
    <property type="component" value="Unassembled WGS sequence"/>
</dbReference>
<dbReference type="InterPro" id="IPR004593">
    <property type="entry name" value="SbcD"/>
</dbReference>
<dbReference type="NCBIfam" id="TIGR00619">
    <property type="entry name" value="sbcd"/>
    <property type="match status" value="1"/>
</dbReference>
<comment type="function">
    <text evidence="7">SbcCD cleaves DNA hairpin structures. These structures can inhibit DNA replication and are intermediates in certain DNA recombination reactions. The complex acts as a 3'-&gt;5' double strand exonuclease that can open hairpins. It also has a 5' single-strand endonuclease activity.</text>
</comment>
<organism evidence="10 11">
    <name type="scientific">Nocardioides endophyticus</name>
    <dbReference type="NCBI Taxonomy" id="1353775"/>
    <lineage>
        <taxon>Bacteria</taxon>
        <taxon>Bacillati</taxon>
        <taxon>Actinomycetota</taxon>
        <taxon>Actinomycetes</taxon>
        <taxon>Propionibacteriales</taxon>
        <taxon>Nocardioidaceae</taxon>
        <taxon>Nocardioides</taxon>
    </lineage>
</organism>
<feature type="domain" description="Calcineurin-like phosphoesterase" evidence="8">
    <location>
        <begin position="1"/>
        <end position="218"/>
    </location>
</feature>
<evidence type="ECO:0000256" key="3">
    <source>
        <dbReference type="ARBA" id="ARBA00013365"/>
    </source>
</evidence>
<dbReference type="Pfam" id="PF12320">
    <property type="entry name" value="SbcD_C"/>
    <property type="match status" value="1"/>
</dbReference>
<evidence type="ECO:0000259" key="8">
    <source>
        <dbReference type="Pfam" id="PF00149"/>
    </source>
</evidence>
<dbReference type="PANTHER" id="PTHR30337">
    <property type="entry name" value="COMPONENT OF ATP-DEPENDENT DSDNA EXONUCLEASE"/>
    <property type="match status" value="1"/>
</dbReference>
<proteinExistence type="inferred from homology"/>
<keyword evidence="4 7" id="KW-0540">Nuclease</keyword>
<dbReference type="InterPro" id="IPR026843">
    <property type="entry name" value="SbcD_C"/>
</dbReference>
<evidence type="ECO:0000256" key="4">
    <source>
        <dbReference type="ARBA" id="ARBA00022722"/>
    </source>
</evidence>
<name>A0ABP8ZEZ6_9ACTN</name>
<dbReference type="GO" id="GO:0004527">
    <property type="term" value="F:exonuclease activity"/>
    <property type="evidence" value="ECO:0007669"/>
    <property type="project" value="UniProtKB-KW"/>
</dbReference>
<dbReference type="InterPro" id="IPR004843">
    <property type="entry name" value="Calcineurin-like_PHP"/>
</dbReference>
<comment type="similarity">
    <text evidence="1 7">Belongs to the SbcD family.</text>
</comment>
<dbReference type="Gene3D" id="3.60.21.10">
    <property type="match status" value="1"/>
</dbReference>
<evidence type="ECO:0000256" key="6">
    <source>
        <dbReference type="ARBA" id="ARBA00022839"/>
    </source>
</evidence>
<dbReference type="RefSeq" id="WP_345529344.1">
    <property type="nucleotide sequence ID" value="NZ_BAABKN010000030.1"/>
</dbReference>
<dbReference type="PANTHER" id="PTHR30337:SF0">
    <property type="entry name" value="NUCLEASE SBCCD SUBUNIT D"/>
    <property type="match status" value="1"/>
</dbReference>
<evidence type="ECO:0000313" key="10">
    <source>
        <dbReference type="EMBL" id="GAA4754743.1"/>
    </source>
</evidence>
<evidence type="ECO:0000256" key="1">
    <source>
        <dbReference type="ARBA" id="ARBA00010555"/>
    </source>
</evidence>
<evidence type="ECO:0000256" key="7">
    <source>
        <dbReference type="RuleBase" id="RU363069"/>
    </source>
</evidence>
<comment type="subunit">
    <text evidence="2 7">Heterodimer of SbcC and SbcD.</text>
</comment>
<dbReference type="Pfam" id="PF00149">
    <property type="entry name" value="Metallophos"/>
    <property type="match status" value="1"/>
</dbReference>
<dbReference type="CDD" id="cd00840">
    <property type="entry name" value="MPP_Mre11_N"/>
    <property type="match status" value="1"/>
</dbReference>
<comment type="caution">
    <text evidence="10">The sequence shown here is derived from an EMBL/GenBank/DDBJ whole genome shotgun (WGS) entry which is preliminary data.</text>
</comment>
<keyword evidence="5 7" id="KW-0378">Hydrolase</keyword>
<gene>
    <name evidence="7" type="primary">sbcD</name>
    <name evidence="10" type="ORF">GCM10023350_45220</name>
</gene>
<evidence type="ECO:0000256" key="2">
    <source>
        <dbReference type="ARBA" id="ARBA00011322"/>
    </source>
</evidence>